<comment type="function">
    <text evidence="7">TFIIF is a general transcription initiation factor that binds to RNA polymerase II and helps to recruit it to the initiation complex in collaboration with TFIIB. It promotes transcription elongation.</text>
</comment>
<dbReference type="GO" id="GO:0032968">
    <property type="term" value="P:positive regulation of transcription elongation by RNA polymerase II"/>
    <property type="evidence" value="ECO:0007669"/>
    <property type="project" value="InterPro"/>
</dbReference>
<feature type="compositionally biased region" description="Basic and acidic residues" evidence="8">
    <location>
        <begin position="466"/>
        <end position="484"/>
    </location>
</feature>
<sequence>MSKQPTNPLMRSKKYDSPLRRDRPSLRPQMRKGPINIPARPGHKFIQSTPGVKKEENEPKYKEYSLVAASKDELKDLRYHIMRLHSIKNVDPGADFTPPIKLHRKDPRNLQFQATQEEQAAESNADSGAEEGTEPVKREQADLSKIAPDGGARHAKKNQFNKKAKQVIHRDEDAKKLRYEEYYPWVMEDYSGKNTWVGNYEAAQSDSYCVFVFHGNGFKMVPVEKFYKFTPRNQYATLTLEEAEKRMADSVKAGTPRWLMKHMSPEMQQSRMRDQRPRKFQTVDSGGPVDDDDGLSRRRERDDEDLDFDHVFDDDEEAPIMDGDEEDQKEVERKMKNEHRSAAVLKDDNHDDMGDLFGEEEEEKMDKEGRKLKKYLRSLEKNAHYDSDDDENPYASSSEDDDDEEDGIKKEDPVKKEEDLAIKEEPMPLFVKKNITGLPRGMAVIQLPPHVLAKFTRGVWNPNAKRPREAGGESGDAKRPRTADADLPPPFGPNDTVLSDDIILNTLRSRPPMAVQDLLRILMPIMRKDADNKARLTACLKKHAKVQNGVLVLRE</sequence>
<evidence type="ECO:0000256" key="1">
    <source>
        <dbReference type="ARBA" id="ARBA00004123"/>
    </source>
</evidence>
<evidence type="ECO:0000313" key="11">
    <source>
        <dbReference type="Proteomes" id="UP000182444"/>
    </source>
</evidence>
<feature type="region of interest" description="Disordered" evidence="8">
    <location>
        <begin position="1"/>
        <end position="59"/>
    </location>
</feature>
<evidence type="ECO:0000313" key="12">
    <source>
        <dbReference type="Proteomes" id="UP000256601"/>
    </source>
</evidence>
<dbReference type="GO" id="GO:0006367">
    <property type="term" value="P:transcription initiation at RNA polymerase II promoter"/>
    <property type="evidence" value="ECO:0007669"/>
    <property type="project" value="InterPro"/>
</dbReference>
<accession>A0A1D8NN69</accession>
<dbReference type="Proteomes" id="UP000256601">
    <property type="component" value="Unassembled WGS sequence"/>
</dbReference>
<evidence type="ECO:0000256" key="6">
    <source>
        <dbReference type="ARBA" id="ARBA00023242"/>
    </source>
</evidence>
<dbReference type="VEuPathDB" id="FungiDB:YALI1_F17203g"/>
<dbReference type="EMBL" id="CP017558">
    <property type="protein sequence ID" value="AOW07095.1"/>
    <property type="molecule type" value="Genomic_DNA"/>
</dbReference>
<dbReference type="PANTHER" id="PTHR13011:SF0">
    <property type="entry name" value="GENERAL TRANSCRIPTION FACTOR IIF SUBUNIT 1"/>
    <property type="match status" value="1"/>
</dbReference>
<dbReference type="OrthoDB" id="76676at2759"/>
<dbReference type="eggNOG" id="KOG2393">
    <property type="taxonomic scope" value="Eukaryota"/>
</dbReference>
<dbReference type="GO" id="GO:0001096">
    <property type="term" value="F:TFIIF-class transcription factor complex binding"/>
    <property type="evidence" value="ECO:0007669"/>
    <property type="project" value="TreeGrafter"/>
</dbReference>
<feature type="compositionally biased region" description="Basic residues" evidence="8">
    <location>
        <begin position="153"/>
        <end position="167"/>
    </location>
</feature>
<keyword evidence="4 7" id="KW-0238">DNA-binding</keyword>
<reference evidence="9 11" key="1">
    <citation type="journal article" date="2016" name="PLoS ONE">
        <title>Sequence Assembly of Yarrowia lipolytica Strain W29/CLIB89 Shows Transposable Element Diversity.</title>
        <authorList>
            <person name="Magnan C."/>
            <person name="Yu J."/>
            <person name="Chang I."/>
            <person name="Jahn E."/>
            <person name="Kanomata Y."/>
            <person name="Wu J."/>
            <person name="Zeller M."/>
            <person name="Oakes M."/>
            <person name="Baldi P."/>
            <person name="Sandmeyer S."/>
        </authorList>
    </citation>
    <scope>NUCLEOTIDE SEQUENCE [LARGE SCALE GENOMIC DNA]</scope>
    <source>
        <strain evidence="9">CLIB89</strain>
        <strain evidence="11">CLIB89(W29)</strain>
    </source>
</reference>
<dbReference type="OMA" id="WCPESER"/>
<feature type="compositionally biased region" description="Basic and acidic residues" evidence="8">
    <location>
        <begin position="330"/>
        <end position="353"/>
    </location>
</feature>
<reference evidence="10 12" key="2">
    <citation type="submission" date="2018-07" db="EMBL/GenBank/DDBJ databases">
        <title>Draft Genome Assemblies for Five Robust Yarrowia lipolytica Strains Exhibiting High Lipid Production and Pentose Sugar Utilization and Sugar Alcohol Secretion from Undetoxified Lignocellulosic Biomass Hydrolysates.</title>
        <authorList>
            <consortium name="DOE Joint Genome Institute"/>
            <person name="Walker C."/>
            <person name="Ryu S."/>
            <person name="Na H."/>
            <person name="Zane M."/>
            <person name="LaButti K."/>
            <person name="Lipzen A."/>
            <person name="Haridas S."/>
            <person name="Barry K."/>
            <person name="Grigoriev I.V."/>
            <person name="Quarterman J."/>
            <person name="Slininger P."/>
            <person name="Dien B."/>
            <person name="Trinh C.T."/>
        </authorList>
    </citation>
    <scope>NUCLEOTIDE SEQUENCE [LARGE SCALE GENOMIC DNA]</scope>
    <source>
        <strain evidence="10 12">YB392</strain>
    </source>
</reference>
<dbReference type="RefSeq" id="XP_505345.1">
    <property type="nucleotide sequence ID" value="XM_505345.1"/>
</dbReference>
<evidence type="ECO:0000256" key="3">
    <source>
        <dbReference type="ARBA" id="ARBA00023015"/>
    </source>
</evidence>
<dbReference type="InterPro" id="IPR008851">
    <property type="entry name" value="TFIIF-alpha"/>
</dbReference>
<evidence type="ECO:0000256" key="5">
    <source>
        <dbReference type="ARBA" id="ARBA00023163"/>
    </source>
</evidence>
<feature type="compositionally biased region" description="Acidic residues" evidence="8">
    <location>
        <begin position="387"/>
        <end position="406"/>
    </location>
</feature>
<evidence type="ECO:0000256" key="4">
    <source>
        <dbReference type="ARBA" id="ARBA00023125"/>
    </source>
</evidence>
<feature type="compositionally biased region" description="Basic and acidic residues" evidence="8">
    <location>
        <begin position="13"/>
        <end position="25"/>
    </location>
</feature>
<feature type="region of interest" description="Disordered" evidence="8">
    <location>
        <begin position="381"/>
        <end position="421"/>
    </location>
</feature>
<protein>
    <recommendedName>
        <fullName evidence="7">Transcription initiation factor IIF subunit alpha</fullName>
    </recommendedName>
</protein>
<feature type="region of interest" description="Disordered" evidence="8">
    <location>
        <begin position="461"/>
        <end position="494"/>
    </location>
</feature>
<dbReference type="AlphaFoldDB" id="A0A1D8NN69"/>
<organism evidence="9 11">
    <name type="scientific">Yarrowia lipolytica</name>
    <name type="common">Candida lipolytica</name>
    <dbReference type="NCBI Taxonomy" id="4952"/>
    <lineage>
        <taxon>Eukaryota</taxon>
        <taxon>Fungi</taxon>
        <taxon>Dikarya</taxon>
        <taxon>Ascomycota</taxon>
        <taxon>Saccharomycotina</taxon>
        <taxon>Dipodascomycetes</taxon>
        <taxon>Dipodascales</taxon>
        <taxon>Dipodascales incertae sedis</taxon>
        <taxon>Yarrowia</taxon>
    </lineage>
</organism>
<dbReference type="EMBL" id="KZ857333">
    <property type="protein sequence ID" value="RDW26456.1"/>
    <property type="molecule type" value="Genomic_DNA"/>
</dbReference>
<gene>
    <name evidence="10" type="ORF">B0I71DRAFT_130841</name>
    <name evidence="9" type="ORF">YALI1_F17203g</name>
</gene>
<evidence type="ECO:0000256" key="8">
    <source>
        <dbReference type="SAM" id="MobiDB-lite"/>
    </source>
</evidence>
<dbReference type="PANTHER" id="PTHR13011">
    <property type="entry name" value="TFIIF-ALPHA"/>
    <property type="match status" value="1"/>
</dbReference>
<keyword evidence="5 7" id="KW-0804">Transcription</keyword>
<dbReference type="GO" id="GO:0003677">
    <property type="term" value="F:DNA binding"/>
    <property type="evidence" value="ECO:0007669"/>
    <property type="project" value="UniProtKB-KW"/>
</dbReference>
<dbReference type="GO" id="GO:0016251">
    <property type="term" value="F:RNA polymerase II general transcription initiation factor activity"/>
    <property type="evidence" value="ECO:0007669"/>
    <property type="project" value="TreeGrafter"/>
</dbReference>
<evidence type="ECO:0000313" key="10">
    <source>
        <dbReference type="EMBL" id="RDW26456.1"/>
    </source>
</evidence>
<dbReference type="Pfam" id="PF05793">
    <property type="entry name" value="TFIIF_alpha"/>
    <property type="match status" value="1"/>
</dbReference>
<feature type="region of interest" description="Disordered" evidence="8">
    <location>
        <begin position="259"/>
        <end position="368"/>
    </location>
</feature>
<dbReference type="InterPro" id="IPR011039">
    <property type="entry name" value="TFIIF_interaction"/>
</dbReference>
<comment type="subcellular location">
    <subcellularLocation>
        <location evidence="1 7">Nucleus</location>
    </subcellularLocation>
</comment>
<name>A0A1D8NN69_YARLL</name>
<keyword evidence="6 7" id="KW-0539">Nucleus</keyword>
<evidence type="ECO:0000256" key="7">
    <source>
        <dbReference type="RuleBase" id="RU366044"/>
    </source>
</evidence>
<dbReference type="KEGG" id="yli:2908203"/>
<feature type="compositionally biased region" description="Acidic residues" evidence="8">
    <location>
        <begin position="302"/>
        <end position="329"/>
    </location>
</feature>
<proteinExistence type="inferred from homology"/>
<keyword evidence="3 7" id="KW-0805">Transcription regulation</keyword>
<dbReference type="SUPFAM" id="SSF50916">
    <property type="entry name" value="Rap30/74 interaction domains"/>
    <property type="match status" value="1"/>
</dbReference>
<dbReference type="GO" id="GO:0005674">
    <property type="term" value="C:transcription factor TFIIF complex"/>
    <property type="evidence" value="ECO:0007669"/>
    <property type="project" value="TreeGrafter"/>
</dbReference>
<dbReference type="VEuPathDB" id="FungiDB:YALI0_F12815g"/>
<feature type="region of interest" description="Disordered" evidence="8">
    <location>
        <begin position="114"/>
        <end position="167"/>
    </location>
</feature>
<dbReference type="GeneID" id="2908203"/>
<feature type="compositionally biased region" description="Basic and acidic residues" evidence="8">
    <location>
        <begin position="407"/>
        <end position="421"/>
    </location>
</feature>
<evidence type="ECO:0000313" key="9">
    <source>
        <dbReference type="EMBL" id="AOW07095.1"/>
    </source>
</evidence>
<evidence type="ECO:0000256" key="2">
    <source>
        <dbReference type="ARBA" id="ARBA00005249"/>
    </source>
</evidence>
<dbReference type="Proteomes" id="UP000182444">
    <property type="component" value="Chromosome 1F"/>
</dbReference>
<comment type="similarity">
    <text evidence="2 7">Belongs to the TFIIF alpha subunit family.</text>
</comment>